<evidence type="ECO:0000256" key="9">
    <source>
        <dbReference type="SAM" id="SignalP"/>
    </source>
</evidence>
<keyword evidence="3" id="KW-0813">Transport</keyword>
<dbReference type="SMART" id="SM00062">
    <property type="entry name" value="PBPb"/>
    <property type="match status" value="1"/>
</dbReference>
<name>A0AAJ1V9W6_9BACI</name>
<dbReference type="NCBIfam" id="TIGR01728">
    <property type="entry name" value="SsuA_fam"/>
    <property type="match status" value="1"/>
</dbReference>
<evidence type="ECO:0000256" key="4">
    <source>
        <dbReference type="ARBA" id="ARBA00022729"/>
    </source>
</evidence>
<dbReference type="Gene3D" id="3.40.190.10">
    <property type="entry name" value="Periplasmic binding protein-like II"/>
    <property type="match status" value="2"/>
</dbReference>
<evidence type="ECO:0000256" key="1">
    <source>
        <dbReference type="ARBA" id="ARBA00004418"/>
    </source>
</evidence>
<feature type="domain" description="Solute-binding protein family 3/N-terminal" evidence="10">
    <location>
        <begin position="39"/>
        <end position="271"/>
    </location>
</feature>
<dbReference type="RefSeq" id="WP_289348052.1">
    <property type="nucleotide sequence ID" value="NZ_JAUCFI010000001.1"/>
</dbReference>
<dbReference type="GO" id="GO:0016020">
    <property type="term" value="C:membrane"/>
    <property type="evidence" value="ECO:0007669"/>
    <property type="project" value="InterPro"/>
</dbReference>
<evidence type="ECO:0000256" key="5">
    <source>
        <dbReference type="ARBA" id="ARBA00023139"/>
    </source>
</evidence>
<evidence type="ECO:0000256" key="6">
    <source>
        <dbReference type="ARBA" id="ARBA00023288"/>
    </source>
</evidence>
<feature type="chain" id="PRO_5042544383" description="Putative aliphatic sulfonates-binding protein" evidence="9">
    <location>
        <begin position="23"/>
        <end position="334"/>
    </location>
</feature>
<keyword evidence="4 9" id="KW-0732">Signal</keyword>
<dbReference type="PANTHER" id="PTHR30024">
    <property type="entry name" value="ALIPHATIC SULFONATES-BINDING PROTEIN-RELATED"/>
    <property type="match status" value="1"/>
</dbReference>
<evidence type="ECO:0000256" key="2">
    <source>
        <dbReference type="ARBA" id="ARBA00010742"/>
    </source>
</evidence>
<keyword evidence="6" id="KW-0449">Lipoprotein</keyword>
<evidence type="ECO:0000256" key="8">
    <source>
        <dbReference type="ARBA" id="ARBA00070228"/>
    </source>
</evidence>
<dbReference type="GO" id="GO:0042626">
    <property type="term" value="F:ATPase-coupled transmembrane transporter activity"/>
    <property type="evidence" value="ECO:0007669"/>
    <property type="project" value="InterPro"/>
</dbReference>
<comment type="function">
    <text evidence="7">Part of a binding-protein-dependent transport system for aliphatic sulfonates. Putative binding protein.</text>
</comment>
<keyword evidence="5" id="KW-0564">Palmitate</keyword>
<dbReference type="AlphaFoldDB" id="A0AAJ1V9W6"/>
<dbReference type="Proteomes" id="UP001238973">
    <property type="component" value="Unassembled WGS sequence"/>
</dbReference>
<dbReference type="FunFam" id="3.40.190.10:FF:000050">
    <property type="entry name" value="Sulfonate ABC transporter substrate-binding protein"/>
    <property type="match status" value="1"/>
</dbReference>
<organism evidence="11 12">
    <name type="scientific">Peribacillus frigoritolerans</name>
    <dbReference type="NCBI Taxonomy" id="450367"/>
    <lineage>
        <taxon>Bacteria</taxon>
        <taxon>Bacillati</taxon>
        <taxon>Bacillota</taxon>
        <taxon>Bacilli</taxon>
        <taxon>Bacillales</taxon>
        <taxon>Bacillaceae</taxon>
        <taxon>Peribacillus</taxon>
    </lineage>
</organism>
<comment type="similarity">
    <text evidence="2">Belongs to the bacterial solute-binding protein SsuA/TauA family.</text>
</comment>
<dbReference type="InterPro" id="IPR001638">
    <property type="entry name" value="Solute-binding_3/MltF_N"/>
</dbReference>
<dbReference type="CDD" id="cd13557">
    <property type="entry name" value="PBP2_SsuA"/>
    <property type="match status" value="1"/>
</dbReference>
<evidence type="ECO:0000256" key="3">
    <source>
        <dbReference type="ARBA" id="ARBA00022448"/>
    </source>
</evidence>
<dbReference type="EMBL" id="JAUCFI010000001">
    <property type="protein sequence ID" value="MDM5281820.1"/>
    <property type="molecule type" value="Genomic_DNA"/>
</dbReference>
<comment type="subcellular location">
    <subcellularLocation>
        <location evidence="1">Periplasm</location>
    </subcellularLocation>
</comment>
<dbReference type="SUPFAM" id="SSF53850">
    <property type="entry name" value="Periplasmic binding protein-like II"/>
    <property type="match status" value="1"/>
</dbReference>
<gene>
    <name evidence="11" type="ORF">QUF85_00280</name>
</gene>
<dbReference type="InterPro" id="IPR010067">
    <property type="entry name" value="ABC_SsuA_sub-bd"/>
</dbReference>
<evidence type="ECO:0000313" key="11">
    <source>
        <dbReference type="EMBL" id="MDM5281820.1"/>
    </source>
</evidence>
<evidence type="ECO:0000259" key="10">
    <source>
        <dbReference type="SMART" id="SM00062"/>
    </source>
</evidence>
<dbReference type="PANTHER" id="PTHR30024:SF42">
    <property type="entry name" value="ALIPHATIC SULFONATES-BINDING PROTEIN-RELATED"/>
    <property type="match status" value="1"/>
</dbReference>
<dbReference type="GO" id="GO:0042597">
    <property type="term" value="C:periplasmic space"/>
    <property type="evidence" value="ECO:0007669"/>
    <property type="project" value="UniProtKB-SubCell"/>
</dbReference>
<protein>
    <recommendedName>
        <fullName evidence="8">Putative aliphatic sulfonates-binding protein</fullName>
    </recommendedName>
</protein>
<reference evidence="11" key="1">
    <citation type="submission" date="2023-06" db="EMBL/GenBank/DDBJ databases">
        <title>Comparative genomics of Bacillaceae isolates and their secondary metabolite potential.</title>
        <authorList>
            <person name="Song L."/>
            <person name="Nielsen L.J."/>
            <person name="Mohite O."/>
            <person name="Xu X."/>
            <person name="Weber T."/>
            <person name="Kovacs A.T."/>
        </authorList>
    </citation>
    <scope>NUCLEOTIDE SEQUENCE</scope>
    <source>
        <strain evidence="11">G1S1</strain>
    </source>
</reference>
<proteinExistence type="inferred from homology"/>
<sequence length="334" mass="36722">MKTKAKRIFGLITILLVGLLAACGSEESSTKSSDNKESVVKIGYQKGNTLNILKTRGTLEKRLEKENIKVEWSEFPIGTALLEGLNTGAIDFGHASDANGVFSQASGKPSLYVASDTPYPKGVALVVKDSSPIKSVKDFKGKKIGVTKGGNMHYLLVKALEKEGLSIDDVKPIYYKDAAEGRVAFESGEIDVIGIWDPFLAVLESSTSTRTIINGENLTQNRTFYFASENFVNNNANTIKIILDELQKSDEWANKNTKEVATILSKELKLDAKPLEIANGRREFGVLPIDEEAVSAQQDLADTFYGLKLFPEKIDIKTVTKENSDWYPESVQTK</sequence>
<evidence type="ECO:0000256" key="7">
    <source>
        <dbReference type="ARBA" id="ARBA00055538"/>
    </source>
</evidence>
<dbReference type="PROSITE" id="PS51257">
    <property type="entry name" value="PROKAR_LIPOPROTEIN"/>
    <property type="match status" value="1"/>
</dbReference>
<accession>A0AAJ1V9W6</accession>
<comment type="caution">
    <text evidence="11">The sequence shown here is derived from an EMBL/GenBank/DDBJ whole genome shotgun (WGS) entry which is preliminary data.</text>
</comment>
<evidence type="ECO:0000313" key="12">
    <source>
        <dbReference type="Proteomes" id="UP001238973"/>
    </source>
</evidence>
<dbReference type="Pfam" id="PF09084">
    <property type="entry name" value="NMT1"/>
    <property type="match status" value="1"/>
</dbReference>
<dbReference type="InterPro" id="IPR015168">
    <property type="entry name" value="SsuA/THI5"/>
</dbReference>
<feature type="signal peptide" evidence="9">
    <location>
        <begin position="1"/>
        <end position="22"/>
    </location>
</feature>